<evidence type="ECO:0000313" key="1">
    <source>
        <dbReference type="EMBL" id="PPJ36534.1"/>
    </source>
</evidence>
<evidence type="ECO:0008006" key="3">
    <source>
        <dbReference type="Google" id="ProtNLM"/>
    </source>
</evidence>
<reference evidence="1 2" key="1">
    <citation type="submission" date="2018-02" db="EMBL/GenBank/DDBJ databases">
        <title>8 Nocardia nova and 1 Nocardia cyriacigeorgica strain used for evolution to TMP-SMX.</title>
        <authorList>
            <person name="Mehta H."/>
            <person name="Weng J."/>
            <person name="Shamoo Y."/>
        </authorList>
    </citation>
    <scope>NUCLEOTIDE SEQUENCE [LARGE SCALE GENOMIC DNA]</scope>
    <source>
        <strain evidence="1 2">MDA3139</strain>
    </source>
</reference>
<protein>
    <recommendedName>
        <fullName evidence="3">Xaa-Pro dipeptidyl-peptidase-like domain-containing protein</fullName>
    </recommendedName>
</protein>
<evidence type="ECO:0000313" key="2">
    <source>
        <dbReference type="Proteomes" id="UP000239874"/>
    </source>
</evidence>
<dbReference type="InterPro" id="IPR005674">
    <property type="entry name" value="CocE/Ser_esterase"/>
</dbReference>
<accession>A0A2S6AMT6</accession>
<name>A0A2S6AMT6_9NOCA</name>
<dbReference type="EMBL" id="PSZC01000013">
    <property type="protein sequence ID" value="PPJ36534.1"/>
    <property type="molecule type" value="Genomic_DNA"/>
</dbReference>
<dbReference type="AlphaFoldDB" id="A0A2S6AMT6"/>
<sequence>MLKDFITGWPLAHSDAWRVRSPGTTIAQTVSNGIPTFTIGGWYDVMGKGPTMNYVGQQNASIGRDTRLAMVRGQHADPRFQLLMGPYTHAGVDVALADQIRLRWFDRWLKDIPNGIDRVDSTLHFNLLGTNRWVDSKSWPVPETRSHVYYLDSGPSGTHARSINDGRLSEQVPENPGAGHVAWKVFRIRAPCAPRSRPPVCWILSV</sequence>
<dbReference type="SUPFAM" id="SSF53474">
    <property type="entry name" value="alpha/beta-Hydrolases"/>
    <property type="match status" value="1"/>
</dbReference>
<dbReference type="InterPro" id="IPR029058">
    <property type="entry name" value="AB_hydrolase_fold"/>
</dbReference>
<comment type="caution">
    <text evidence="1">The sequence shown here is derived from an EMBL/GenBank/DDBJ whole genome shotgun (WGS) entry which is preliminary data.</text>
</comment>
<dbReference type="GO" id="GO:0016787">
    <property type="term" value="F:hydrolase activity"/>
    <property type="evidence" value="ECO:0007669"/>
    <property type="project" value="InterPro"/>
</dbReference>
<dbReference type="Proteomes" id="UP000239874">
    <property type="component" value="Unassembled WGS sequence"/>
</dbReference>
<dbReference type="Gene3D" id="3.40.50.1820">
    <property type="entry name" value="alpha/beta hydrolase"/>
    <property type="match status" value="1"/>
</dbReference>
<dbReference type="NCBIfam" id="TIGR00976">
    <property type="entry name" value="CocE_NonD"/>
    <property type="match status" value="1"/>
</dbReference>
<gene>
    <name evidence="1" type="ORF">C5E45_19075</name>
</gene>
<proteinExistence type="predicted"/>
<organism evidence="1 2">
    <name type="scientific">Nocardia nova</name>
    <dbReference type="NCBI Taxonomy" id="37330"/>
    <lineage>
        <taxon>Bacteria</taxon>
        <taxon>Bacillati</taxon>
        <taxon>Actinomycetota</taxon>
        <taxon>Actinomycetes</taxon>
        <taxon>Mycobacteriales</taxon>
        <taxon>Nocardiaceae</taxon>
        <taxon>Nocardia</taxon>
    </lineage>
</organism>